<evidence type="ECO:0000313" key="1">
    <source>
        <dbReference type="EMBL" id="GGN25361.1"/>
    </source>
</evidence>
<dbReference type="RefSeq" id="WP_188879921.1">
    <property type="nucleotide sequence ID" value="NZ_BMOQ01000009.1"/>
</dbReference>
<sequence>MTCPPKRADLARTVINATAVDESNGWWTGLVRDRVHDTGEVRLRLERYPPNNSKNRPEHTWRVRPEYWDSERDAVEMFEQYGGETPTGVLPIDDFYTVKEHLPIRKEPTRRVSLVRLEKNWGQTVTRLYHWDPRDGATKQKWTIGRNWDHLSTLATRKLANAQ</sequence>
<gene>
    <name evidence="1" type="ORF">GCM10009021_29170</name>
</gene>
<dbReference type="OrthoDB" id="350455at2157"/>
<accession>A0A830GEG3</accession>
<proteinExistence type="predicted"/>
<protein>
    <submittedName>
        <fullName evidence="1">Uncharacterized protein</fullName>
    </submittedName>
</protein>
<organism evidence="1 2">
    <name type="scientific">Halarchaeum nitratireducens</name>
    <dbReference type="NCBI Taxonomy" id="489913"/>
    <lineage>
        <taxon>Archaea</taxon>
        <taxon>Methanobacteriati</taxon>
        <taxon>Methanobacteriota</taxon>
        <taxon>Stenosarchaea group</taxon>
        <taxon>Halobacteria</taxon>
        <taxon>Halobacteriales</taxon>
        <taxon>Halobacteriaceae</taxon>
    </lineage>
</organism>
<dbReference type="AlphaFoldDB" id="A0A830GEG3"/>
<name>A0A830GEG3_9EURY</name>
<evidence type="ECO:0000313" key="2">
    <source>
        <dbReference type="Proteomes" id="UP000608850"/>
    </source>
</evidence>
<comment type="caution">
    <text evidence="1">The sequence shown here is derived from an EMBL/GenBank/DDBJ whole genome shotgun (WGS) entry which is preliminary data.</text>
</comment>
<dbReference type="Proteomes" id="UP000608850">
    <property type="component" value="Unassembled WGS sequence"/>
</dbReference>
<reference evidence="1 2" key="1">
    <citation type="journal article" date="2019" name="Int. J. Syst. Evol. Microbiol.">
        <title>The Global Catalogue of Microorganisms (GCM) 10K type strain sequencing project: providing services to taxonomists for standard genome sequencing and annotation.</title>
        <authorList>
            <consortium name="The Broad Institute Genomics Platform"/>
            <consortium name="The Broad Institute Genome Sequencing Center for Infectious Disease"/>
            <person name="Wu L."/>
            <person name="Ma J."/>
        </authorList>
    </citation>
    <scope>NUCLEOTIDE SEQUENCE [LARGE SCALE GENOMIC DNA]</scope>
    <source>
        <strain evidence="1 2">JCM 16331</strain>
    </source>
</reference>
<keyword evidence="2" id="KW-1185">Reference proteome</keyword>
<dbReference type="EMBL" id="BMOQ01000009">
    <property type="protein sequence ID" value="GGN25361.1"/>
    <property type="molecule type" value="Genomic_DNA"/>
</dbReference>